<dbReference type="CDD" id="cd02230">
    <property type="entry name" value="cupin_HP0902-like"/>
    <property type="match status" value="1"/>
</dbReference>
<organism evidence="2 3">
    <name type="scientific">Pustulibacterium marinum</name>
    <dbReference type="NCBI Taxonomy" id="1224947"/>
    <lineage>
        <taxon>Bacteria</taxon>
        <taxon>Pseudomonadati</taxon>
        <taxon>Bacteroidota</taxon>
        <taxon>Flavobacteriia</taxon>
        <taxon>Flavobacteriales</taxon>
        <taxon>Flavobacteriaceae</taxon>
        <taxon>Pustulibacterium</taxon>
    </lineage>
</organism>
<dbReference type="SUPFAM" id="SSF51182">
    <property type="entry name" value="RmlC-like cupins"/>
    <property type="match status" value="1"/>
</dbReference>
<sequence>MNIKSFNENIEYSDNRVDTKIILETSFSKEIRVLLKNGQTMKEHKAPYPIIVHILEGEIDFGIGDEIKLLQTGDIITLESNVYHDLTAKKNSIVRLTLSKLDDVSRVKKVADNS</sequence>
<dbReference type="STRING" id="1224947.SAMN05216480_112129"/>
<evidence type="ECO:0000313" key="3">
    <source>
        <dbReference type="Proteomes" id="UP000199138"/>
    </source>
</evidence>
<dbReference type="Gene3D" id="2.60.120.10">
    <property type="entry name" value="Jelly Rolls"/>
    <property type="match status" value="1"/>
</dbReference>
<dbReference type="Pfam" id="PF07883">
    <property type="entry name" value="Cupin_2"/>
    <property type="match status" value="1"/>
</dbReference>
<protein>
    <submittedName>
        <fullName evidence="2">Cupin domain-containing protein</fullName>
    </submittedName>
</protein>
<evidence type="ECO:0000313" key="2">
    <source>
        <dbReference type="EMBL" id="SFU67415.1"/>
    </source>
</evidence>
<dbReference type="Proteomes" id="UP000199138">
    <property type="component" value="Unassembled WGS sequence"/>
</dbReference>
<dbReference type="OrthoDB" id="997205at2"/>
<proteinExistence type="predicted"/>
<feature type="domain" description="Cupin type-2" evidence="1">
    <location>
        <begin position="33"/>
        <end position="96"/>
    </location>
</feature>
<name>A0A1I7I3A5_9FLAO</name>
<dbReference type="PANTHER" id="PTHR37694:SF1">
    <property type="entry name" value="SLR8022 PROTEIN"/>
    <property type="match status" value="1"/>
</dbReference>
<keyword evidence="3" id="KW-1185">Reference proteome</keyword>
<dbReference type="InterPro" id="IPR011051">
    <property type="entry name" value="RmlC_Cupin_sf"/>
</dbReference>
<accession>A0A1I7I3A5</accession>
<dbReference type="InterPro" id="IPR014710">
    <property type="entry name" value="RmlC-like_jellyroll"/>
</dbReference>
<dbReference type="EMBL" id="FPBK01000012">
    <property type="protein sequence ID" value="SFU67415.1"/>
    <property type="molecule type" value="Genomic_DNA"/>
</dbReference>
<gene>
    <name evidence="2" type="ORF">SAMN05216480_112129</name>
</gene>
<reference evidence="2 3" key="1">
    <citation type="submission" date="2016-10" db="EMBL/GenBank/DDBJ databases">
        <authorList>
            <person name="de Groot N.N."/>
        </authorList>
    </citation>
    <scope>NUCLEOTIDE SEQUENCE [LARGE SCALE GENOMIC DNA]</scope>
    <source>
        <strain evidence="2 3">CGMCC 1.12333</strain>
    </source>
</reference>
<evidence type="ECO:0000259" key="1">
    <source>
        <dbReference type="Pfam" id="PF07883"/>
    </source>
</evidence>
<dbReference type="AlphaFoldDB" id="A0A1I7I3A5"/>
<dbReference type="PANTHER" id="PTHR37694">
    <property type="entry name" value="SLR8022 PROTEIN"/>
    <property type="match status" value="1"/>
</dbReference>
<dbReference type="RefSeq" id="WP_093025912.1">
    <property type="nucleotide sequence ID" value="NZ_FPBK01000012.1"/>
</dbReference>
<dbReference type="InterPro" id="IPR013096">
    <property type="entry name" value="Cupin_2"/>
</dbReference>